<evidence type="ECO:0000313" key="4">
    <source>
        <dbReference type="EMBL" id="KAI6660000.1"/>
    </source>
</evidence>
<dbReference type="Pfam" id="PF06229">
    <property type="entry name" value="FRG1"/>
    <property type="match status" value="1"/>
</dbReference>
<proteinExistence type="inferred from homology"/>
<dbReference type="AlphaFoldDB" id="A0AAV7KGI0"/>
<evidence type="ECO:0000256" key="3">
    <source>
        <dbReference type="ARBA" id="ARBA00023242"/>
    </source>
</evidence>
<dbReference type="InterPro" id="IPR010414">
    <property type="entry name" value="FRG1"/>
</dbReference>
<keyword evidence="3" id="KW-0539">Nucleus</keyword>
<dbReference type="GO" id="GO:0051015">
    <property type="term" value="F:actin filament binding"/>
    <property type="evidence" value="ECO:0007669"/>
    <property type="project" value="TreeGrafter"/>
</dbReference>
<keyword evidence="5" id="KW-1185">Reference proteome</keyword>
<dbReference type="GO" id="GO:0005730">
    <property type="term" value="C:nucleolus"/>
    <property type="evidence" value="ECO:0007669"/>
    <property type="project" value="UniProtKB-SubCell"/>
</dbReference>
<comment type="similarity">
    <text evidence="2">Belongs to the FRG1 family.</text>
</comment>
<sequence length="263" mass="29439">MDAVKIVGGPLRLKGTKSSLSKQRKKRIYKENGEEVPSVCLEGGVGRWIPITNLEDVVGPVAFRTYTGGFMVANEEGTFWTTPEGKEEPGNLEQFSLVIVSENKVTIRSPFNRYLGIDASGKVTGRSEAAGMREQFESVFEDGKVALLASNQRFLSFSANNDAVASTGQLTAVSEKAKLREMFILLCGRRATKKVGEWESELIQYDVDQIEKSYVRQYQSFQGGKVKMHSSEVKKLCRAQRDGQLHTMMLDRRSKMKSDKFCK</sequence>
<dbReference type="PANTHER" id="PTHR12928">
    <property type="entry name" value="FRG1 PROTEIN"/>
    <property type="match status" value="1"/>
</dbReference>
<comment type="caution">
    <text evidence="4">The sequence shown here is derived from an EMBL/GenBank/DDBJ whole genome shotgun (WGS) entry which is preliminary data.</text>
</comment>
<evidence type="ECO:0000313" key="5">
    <source>
        <dbReference type="Proteomes" id="UP001165289"/>
    </source>
</evidence>
<dbReference type="SUPFAM" id="SSF50405">
    <property type="entry name" value="Actin-crosslinking proteins"/>
    <property type="match status" value="1"/>
</dbReference>
<protein>
    <submittedName>
        <fullName evidence="4">Protein FRG1</fullName>
    </submittedName>
</protein>
<name>A0AAV7KGI0_9METZ</name>
<dbReference type="PANTHER" id="PTHR12928:SF0">
    <property type="entry name" value="FSHD REGION GENE 1"/>
    <property type="match status" value="1"/>
</dbReference>
<dbReference type="Proteomes" id="UP001165289">
    <property type="component" value="Unassembled WGS sequence"/>
</dbReference>
<gene>
    <name evidence="4" type="ORF">LOD99_14341</name>
</gene>
<comment type="subcellular location">
    <subcellularLocation>
        <location evidence="1">Nucleus</location>
        <location evidence="1">Nucleolus</location>
    </subcellularLocation>
</comment>
<dbReference type="Gene3D" id="2.80.10.50">
    <property type="match status" value="1"/>
</dbReference>
<accession>A0AAV7KGI0</accession>
<organism evidence="4 5">
    <name type="scientific">Oopsacas minuta</name>
    <dbReference type="NCBI Taxonomy" id="111878"/>
    <lineage>
        <taxon>Eukaryota</taxon>
        <taxon>Metazoa</taxon>
        <taxon>Porifera</taxon>
        <taxon>Hexactinellida</taxon>
        <taxon>Hexasterophora</taxon>
        <taxon>Lyssacinosida</taxon>
        <taxon>Leucopsacidae</taxon>
        <taxon>Oopsacas</taxon>
    </lineage>
</organism>
<dbReference type="GO" id="GO:0071013">
    <property type="term" value="C:catalytic step 2 spliceosome"/>
    <property type="evidence" value="ECO:0007669"/>
    <property type="project" value="TreeGrafter"/>
</dbReference>
<dbReference type="EMBL" id="JAKMXF010000044">
    <property type="protein sequence ID" value="KAI6660000.1"/>
    <property type="molecule type" value="Genomic_DNA"/>
</dbReference>
<evidence type="ECO:0000256" key="1">
    <source>
        <dbReference type="ARBA" id="ARBA00004604"/>
    </source>
</evidence>
<evidence type="ECO:0000256" key="2">
    <source>
        <dbReference type="ARBA" id="ARBA00010878"/>
    </source>
</evidence>
<reference evidence="4 5" key="1">
    <citation type="journal article" date="2023" name="BMC Biol.">
        <title>The compact genome of the sponge Oopsacas minuta (Hexactinellida) is lacking key metazoan core genes.</title>
        <authorList>
            <person name="Santini S."/>
            <person name="Schenkelaars Q."/>
            <person name="Jourda C."/>
            <person name="Duchesne M."/>
            <person name="Belahbib H."/>
            <person name="Rocher C."/>
            <person name="Selva M."/>
            <person name="Riesgo A."/>
            <person name="Vervoort M."/>
            <person name="Leys S.P."/>
            <person name="Kodjabachian L."/>
            <person name="Le Bivic A."/>
            <person name="Borchiellini C."/>
            <person name="Claverie J.M."/>
            <person name="Renard E."/>
        </authorList>
    </citation>
    <scope>NUCLEOTIDE SEQUENCE [LARGE SCALE GENOMIC DNA]</scope>
    <source>
        <strain evidence="4">SPO-2</strain>
    </source>
</reference>
<dbReference type="InterPro" id="IPR008999">
    <property type="entry name" value="Actin-crosslinking"/>
</dbReference>